<organism evidence="6 7">
    <name type="scientific">Tianweitania aestuarii</name>
    <dbReference type="NCBI Taxonomy" id="2814886"/>
    <lineage>
        <taxon>Bacteria</taxon>
        <taxon>Pseudomonadati</taxon>
        <taxon>Pseudomonadota</taxon>
        <taxon>Alphaproteobacteria</taxon>
        <taxon>Hyphomicrobiales</taxon>
        <taxon>Phyllobacteriaceae</taxon>
        <taxon>Tianweitania</taxon>
    </lineage>
</organism>
<feature type="transmembrane region" description="Helical" evidence="4">
    <location>
        <begin position="6"/>
        <end position="24"/>
    </location>
</feature>
<keyword evidence="4" id="KW-0472">Membrane</keyword>
<keyword evidence="2" id="KW-0125">Carotenoid biosynthesis</keyword>
<evidence type="ECO:0000313" key="6">
    <source>
        <dbReference type="EMBL" id="MBS9721424.1"/>
    </source>
</evidence>
<evidence type="ECO:0000313" key="7">
    <source>
        <dbReference type="Proteomes" id="UP001297272"/>
    </source>
</evidence>
<dbReference type="Proteomes" id="UP001297272">
    <property type="component" value="Unassembled WGS sequence"/>
</dbReference>
<evidence type="ECO:0000256" key="3">
    <source>
        <dbReference type="ARBA" id="ARBA00023002"/>
    </source>
</evidence>
<name>A0ABS5RYX7_9HYPH</name>
<comment type="caution">
    <text evidence="6">The sequence shown here is derived from an EMBL/GenBank/DDBJ whole genome shotgun (WGS) entry which is preliminary data.</text>
</comment>
<accession>A0ABS5RYX7</accession>
<evidence type="ECO:0000256" key="1">
    <source>
        <dbReference type="ARBA" id="ARBA00009324"/>
    </source>
</evidence>
<evidence type="ECO:0000256" key="4">
    <source>
        <dbReference type="SAM" id="Phobius"/>
    </source>
</evidence>
<dbReference type="InterPro" id="IPR006694">
    <property type="entry name" value="Fatty_acid_hydroxylase"/>
</dbReference>
<comment type="similarity">
    <text evidence="1">Belongs to the sterol desaturase family.</text>
</comment>
<feature type="transmembrane region" description="Helical" evidence="4">
    <location>
        <begin position="56"/>
        <end position="72"/>
    </location>
</feature>
<dbReference type="EMBL" id="JAFMNX010000003">
    <property type="protein sequence ID" value="MBS9721424.1"/>
    <property type="molecule type" value="Genomic_DNA"/>
</dbReference>
<keyword evidence="4" id="KW-1133">Transmembrane helix</keyword>
<evidence type="ECO:0000256" key="2">
    <source>
        <dbReference type="ARBA" id="ARBA00022746"/>
    </source>
</evidence>
<gene>
    <name evidence="6" type="ORF">JYU29_12070</name>
</gene>
<dbReference type="RefSeq" id="WP_213985090.1">
    <property type="nucleotide sequence ID" value="NZ_JAFMNX010000003.1"/>
</dbReference>
<keyword evidence="7" id="KW-1185">Reference proteome</keyword>
<sequence>MTLEFFIYVAIALVTVAAMEVFAWSMHKFVMHGRSGWSWHKSHHEETEGFFEKNDLYALVFSLIAIALFFVGQALSPVILAIAWGVTLYGLLYFIVHDGLVHQRWPFNYVPHRGYAKRLVQAHRLHHAVEGRGHCVSFGFLYAPPISKLKEELRRSGVLDRERIERSVTEQGSAHAPVR</sequence>
<dbReference type="InterPro" id="IPR045019">
    <property type="entry name" value="BETA-OHASE-like"/>
</dbReference>
<feature type="transmembrane region" description="Helical" evidence="4">
    <location>
        <begin position="78"/>
        <end position="96"/>
    </location>
</feature>
<keyword evidence="4" id="KW-0812">Transmembrane</keyword>
<dbReference type="PANTHER" id="PTHR31899:SF9">
    <property type="entry name" value="BETA-CAROTENE 3-HYDROXYLASE 1, CHLOROPLASTIC"/>
    <property type="match status" value="1"/>
</dbReference>
<dbReference type="Pfam" id="PF04116">
    <property type="entry name" value="FA_hydroxylase"/>
    <property type="match status" value="1"/>
</dbReference>
<evidence type="ECO:0000259" key="5">
    <source>
        <dbReference type="Pfam" id="PF04116"/>
    </source>
</evidence>
<proteinExistence type="inferred from homology"/>
<feature type="domain" description="Fatty acid hydroxylase" evidence="5">
    <location>
        <begin position="13"/>
        <end position="139"/>
    </location>
</feature>
<keyword evidence="3" id="KW-0560">Oxidoreductase</keyword>
<reference evidence="6 7" key="1">
    <citation type="submission" date="2021-03" db="EMBL/GenBank/DDBJ databases">
        <title>Tianweitania aestuarii sp. nov., isolated from a tidal flat.</title>
        <authorList>
            <person name="Park S."/>
            <person name="Yoon J.-H."/>
        </authorList>
    </citation>
    <scope>NUCLEOTIDE SEQUENCE [LARGE SCALE GENOMIC DNA]</scope>
    <source>
        <strain evidence="6 7">BSSL-BM11</strain>
    </source>
</reference>
<protein>
    <submittedName>
        <fullName evidence="6">Sterol desaturase family protein</fullName>
    </submittedName>
</protein>
<dbReference type="PANTHER" id="PTHR31899">
    <property type="entry name" value="BETA-CAROTENE 3-HYDROXYLASE 1, CHLOROPLASTIC"/>
    <property type="match status" value="1"/>
</dbReference>